<comment type="caution">
    <text evidence="1">The sequence shown here is derived from an EMBL/GenBank/DDBJ whole genome shotgun (WGS) entry which is preliminary data.</text>
</comment>
<dbReference type="AlphaFoldDB" id="A0A4Q1QQK3"/>
<gene>
    <name evidence="1" type="ORF">EST54_22885</name>
</gene>
<protein>
    <submittedName>
        <fullName evidence="1">Uncharacterized protein</fullName>
    </submittedName>
</protein>
<dbReference type="RefSeq" id="WP_217371195.1">
    <property type="nucleotide sequence ID" value="NZ_SDIF01000074.1"/>
</dbReference>
<dbReference type="EMBL" id="SDIF01000074">
    <property type="protein sequence ID" value="RXS64265.1"/>
    <property type="molecule type" value="Genomic_DNA"/>
</dbReference>
<sequence>MSIKAITALKHVKRAGEVCGTDVIDKETGRGKTTLVMNVKKGVASQVSAQMEISKGAISAGVGYDVTKSIEVAKETRFEVPKGKFGTIEAYVQYALYRGDIYTNNGMGVDPKFPTGKMATVMKPIGVCFNEWAK</sequence>
<proteinExistence type="predicted"/>
<reference evidence="1 2" key="1">
    <citation type="submission" date="2019-01" db="EMBL/GenBank/DDBJ databases">
        <title>Draft genome sequences of the type strain Streptomyces sioyaensis DSM 40032 and its novel strain, TM32, a thermotolerant antibiotics-producing actinobacterium.</title>
        <authorList>
            <person name="Nakaew N."/>
            <person name="Lumyong S."/>
            <person name="Sloan W.T."/>
            <person name="Sungthong R."/>
        </authorList>
    </citation>
    <scope>NUCLEOTIDE SEQUENCE [LARGE SCALE GENOMIC DNA]</scope>
    <source>
        <strain evidence="1 2">DSM 40032</strain>
    </source>
</reference>
<name>A0A4Q1QQK3_9ACTN</name>
<dbReference type="GeneID" id="95780760"/>
<dbReference type="Proteomes" id="UP000289482">
    <property type="component" value="Unassembled WGS sequence"/>
</dbReference>
<keyword evidence="2" id="KW-1185">Reference proteome</keyword>
<accession>A0A4Q1QQK3</accession>
<evidence type="ECO:0000313" key="1">
    <source>
        <dbReference type="EMBL" id="RXS64265.1"/>
    </source>
</evidence>
<organism evidence="1 2">
    <name type="scientific">Streptomyces sioyaensis</name>
    <dbReference type="NCBI Taxonomy" id="67364"/>
    <lineage>
        <taxon>Bacteria</taxon>
        <taxon>Bacillati</taxon>
        <taxon>Actinomycetota</taxon>
        <taxon>Actinomycetes</taxon>
        <taxon>Kitasatosporales</taxon>
        <taxon>Streptomycetaceae</taxon>
        <taxon>Streptomyces</taxon>
    </lineage>
</organism>
<evidence type="ECO:0000313" key="2">
    <source>
        <dbReference type="Proteomes" id="UP000289482"/>
    </source>
</evidence>